<dbReference type="AlphaFoldDB" id="A0A0F9N2S2"/>
<sequence length="100" mass="11274">MTDKVPMTNNSVLSVRDAATHYRKFGAKMDNSAFWLGEARALDAVADEVESLRGEVQAKAKEVEMYKGMYYERCRNGLGDQRKVRLLTAEVEKLKAETGK</sequence>
<reference evidence="1" key="1">
    <citation type="journal article" date="2015" name="Nature">
        <title>Complex archaea that bridge the gap between prokaryotes and eukaryotes.</title>
        <authorList>
            <person name="Spang A."/>
            <person name="Saw J.H."/>
            <person name="Jorgensen S.L."/>
            <person name="Zaremba-Niedzwiedzka K."/>
            <person name="Martijn J."/>
            <person name="Lind A.E."/>
            <person name="van Eijk R."/>
            <person name="Schleper C."/>
            <person name="Guy L."/>
            <person name="Ettema T.J."/>
        </authorList>
    </citation>
    <scope>NUCLEOTIDE SEQUENCE</scope>
</reference>
<accession>A0A0F9N2S2</accession>
<evidence type="ECO:0000313" key="1">
    <source>
        <dbReference type="EMBL" id="KKN12259.1"/>
    </source>
</evidence>
<name>A0A0F9N2S2_9ZZZZ</name>
<protein>
    <submittedName>
        <fullName evidence="1">Uncharacterized protein</fullName>
    </submittedName>
</protein>
<comment type="caution">
    <text evidence="1">The sequence shown here is derived from an EMBL/GenBank/DDBJ whole genome shotgun (WGS) entry which is preliminary data.</text>
</comment>
<dbReference type="EMBL" id="LAZR01004051">
    <property type="protein sequence ID" value="KKN12259.1"/>
    <property type="molecule type" value="Genomic_DNA"/>
</dbReference>
<proteinExistence type="predicted"/>
<organism evidence="1">
    <name type="scientific">marine sediment metagenome</name>
    <dbReference type="NCBI Taxonomy" id="412755"/>
    <lineage>
        <taxon>unclassified sequences</taxon>
        <taxon>metagenomes</taxon>
        <taxon>ecological metagenomes</taxon>
    </lineage>
</organism>
<gene>
    <name evidence="1" type="ORF">LCGC14_1018370</name>
</gene>